<dbReference type="EMBL" id="LR031570">
    <property type="protein sequence ID" value="VDC70781.1"/>
    <property type="molecule type" value="Genomic_DNA"/>
</dbReference>
<dbReference type="SMART" id="SM00256">
    <property type="entry name" value="FBOX"/>
    <property type="match status" value="1"/>
</dbReference>
<reference evidence="3 5" key="1">
    <citation type="submission" date="2018-06" db="EMBL/GenBank/DDBJ databases">
        <title>WGS assembly of Brassica rapa FPsc.</title>
        <authorList>
            <person name="Bowman J."/>
            <person name="Kohchi T."/>
            <person name="Yamato K."/>
            <person name="Jenkins J."/>
            <person name="Shu S."/>
            <person name="Ishizaki K."/>
            <person name="Yamaoka S."/>
            <person name="Nishihama R."/>
            <person name="Nakamura Y."/>
            <person name="Berger F."/>
            <person name="Adam C."/>
            <person name="Aki S."/>
            <person name="Althoff F."/>
            <person name="Araki T."/>
            <person name="Arteaga-Vazquez M."/>
            <person name="Balasubrmanian S."/>
            <person name="Bauer D."/>
            <person name="Boehm C."/>
            <person name="Briginshaw L."/>
            <person name="Caballero-Perez J."/>
            <person name="Catarino B."/>
            <person name="Chen F."/>
            <person name="Chiyoda S."/>
            <person name="Chovatia M."/>
            <person name="Davies K."/>
            <person name="Delmans M."/>
            <person name="Demura T."/>
            <person name="Dierschke T."/>
            <person name="Dolan L."/>
            <person name="Dorantes-Acosta A."/>
            <person name="Eklund D."/>
            <person name="Florent S."/>
            <person name="Flores-Sandoval E."/>
            <person name="Fujiyama A."/>
            <person name="Fukuzawa H."/>
            <person name="Galik B."/>
            <person name="Grimanelli D."/>
            <person name="Grimwood J."/>
            <person name="Grossniklaus U."/>
            <person name="Hamada T."/>
            <person name="Haseloff J."/>
            <person name="Hetherington A."/>
            <person name="Higo A."/>
            <person name="Hirakawa Y."/>
            <person name="Hundley H."/>
            <person name="Ikeda Y."/>
            <person name="Inoue K."/>
            <person name="Inoue S."/>
            <person name="Ishida S."/>
            <person name="Jia Q."/>
            <person name="Kakita M."/>
            <person name="Kanazawa T."/>
            <person name="Kawai Y."/>
            <person name="Kawashima T."/>
            <person name="Kennedy M."/>
            <person name="Kinose K."/>
            <person name="Kinoshita T."/>
            <person name="Kohara Y."/>
            <person name="Koide E."/>
            <person name="Komatsu K."/>
            <person name="Kopischke S."/>
            <person name="Kubo M."/>
            <person name="Kyozuka J."/>
            <person name="Lagercrantz U."/>
            <person name="Lin S."/>
            <person name="Lindquist E."/>
            <person name="Lipzen A."/>
            <person name="Lu C."/>
            <person name="Luna E."/>
            <person name="Martienssen R."/>
            <person name="Minamino N."/>
            <person name="Mizutani M."/>
            <person name="Mizutani M."/>
            <person name="Mochizuki N."/>
            <person name="Monte I."/>
            <person name="Mosher R."/>
            <person name="Nagasaki H."/>
            <person name="Nakagami H."/>
            <person name="Naramoto S."/>
            <person name="Nishitani K."/>
            <person name="Ohtani M."/>
            <person name="Okamoto T."/>
            <person name="Okumura M."/>
            <person name="Phillips J."/>
            <person name="Pollak B."/>
            <person name="Reinders A."/>
            <person name="Roevekamp M."/>
            <person name="Sano R."/>
            <person name="Sawa S."/>
            <person name="Schmid M."/>
            <person name="Shirakawa M."/>
            <person name="Solano R."/>
            <person name="Spunde A."/>
            <person name="Suetsugu N."/>
            <person name="Sugano S."/>
            <person name="Sugiyama A."/>
            <person name="Sun R."/>
            <person name="Suzuki Y."/>
            <person name="Takenaka M."/>
            <person name="Takezawa D."/>
            <person name="Tomogane H."/>
            <person name="Tsuzuki M."/>
            <person name="Ueda T."/>
            <person name="Umeda M."/>
            <person name="Ward J."/>
            <person name="Watanabe Y."/>
            <person name="Yazaki K."/>
            <person name="Yokoyama R."/>
            <person name="Yoshitake Y."/>
            <person name="Yotsui I."/>
            <person name="Zachgo S."/>
            <person name="Schmutz J."/>
        </authorList>
    </citation>
    <scope>NUCLEOTIDE SEQUENCE [LARGE SCALE GENOMIC DNA]</scope>
    <source>
        <strain evidence="5">cv. B-3</strain>
    </source>
</reference>
<dbReference type="PANTHER" id="PTHR31672">
    <property type="entry name" value="BNACNNG10540D PROTEIN"/>
    <property type="match status" value="1"/>
</dbReference>
<dbReference type="SUPFAM" id="SSF81383">
    <property type="entry name" value="F-box domain"/>
    <property type="match status" value="1"/>
</dbReference>
<dbReference type="InterPro" id="IPR036047">
    <property type="entry name" value="F-box-like_dom_sf"/>
</dbReference>
<dbReference type="InterPro" id="IPR017451">
    <property type="entry name" value="F-box-assoc_interact_dom"/>
</dbReference>
<organism evidence="3 5">
    <name type="scientific">Brassica campestris</name>
    <name type="common">Field mustard</name>
    <dbReference type="NCBI Taxonomy" id="3711"/>
    <lineage>
        <taxon>Eukaryota</taxon>
        <taxon>Viridiplantae</taxon>
        <taxon>Streptophyta</taxon>
        <taxon>Embryophyta</taxon>
        <taxon>Tracheophyta</taxon>
        <taxon>Spermatophyta</taxon>
        <taxon>Magnoliopsida</taxon>
        <taxon>eudicotyledons</taxon>
        <taxon>Gunneridae</taxon>
        <taxon>Pentapetalae</taxon>
        <taxon>rosids</taxon>
        <taxon>malvids</taxon>
        <taxon>Brassicales</taxon>
        <taxon>Brassicaceae</taxon>
        <taxon>Brassiceae</taxon>
        <taxon>Brassica</taxon>
    </lineage>
</organism>
<dbReference type="Gramene" id="A05p16300.2_BraZ1">
    <property type="protein sequence ID" value="A05p16300.2_BraZ1.CDS.1"/>
    <property type="gene ID" value="A05g16300.2_BraZ1"/>
</dbReference>
<dbReference type="EMBL" id="CM010632">
    <property type="protein sequence ID" value="RID62257.1"/>
    <property type="molecule type" value="Genomic_DNA"/>
</dbReference>
<evidence type="ECO:0000313" key="4">
    <source>
        <dbReference type="EMBL" id="VDC70781.1"/>
    </source>
</evidence>
<dbReference type="EMBL" id="LS974621">
    <property type="protein sequence ID" value="CAG7875109.1"/>
    <property type="molecule type" value="Genomic_DNA"/>
</dbReference>
<dbReference type="Pfam" id="PF00646">
    <property type="entry name" value="F-box"/>
    <property type="match status" value="1"/>
</dbReference>
<evidence type="ECO:0000259" key="1">
    <source>
        <dbReference type="SMART" id="SM00256"/>
    </source>
</evidence>
<evidence type="ECO:0000313" key="2">
    <source>
        <dbReference type="EMBL" id="CAG7875109.1"/>
    </source>
</evidence>
<evidence type="ECO:0000313" key="3">
    <source>
        <dbReference type="EMBL" id="RID62257.1"/>
    </source>
</evidence>
<sequence length="377" mass="44314">MTTISDLSRDLLVEIFSRVPLTSLSAVRSTCKTWKALSKGQILGQKSAKKQFMAFMMIEHHYSIYSLRFELQGIRNENYCYDEDLGKHISMPTHQVEISQIFHCDGLLLCVPLDQSRLFVCNPYLEQSRLVQTKNKFHRKSDMYVLGYDNNNNHKILSFSIVDSNIKDIELYCFSSDTWRVLDVCPVYCNLNSKFFVSLKGNTYFCSPDHASEEKNGLFCFDFTTERFGPLLPLPPPFHSGYYKVTDIISSNEKLVLLHNAYVCEKVEIWITTKIEPNVVLWNKFWTLDWYFIKGLFPDDYWLYFDCRSWFIDEEKKVVVFFDITPKTCFFQMAYIIGEDGYFRSVNLGAAPYPEWVYHNIEYYNYVPSLVQLQLQV</sequence>
<protein>
    <recommendedName>
        <fullName evidence="1">F-box domain-containing protein</fullName>
    </recommendedName>
</protein>
<reference evidence="2 6" key="2">
    <citation type="submission" date="2021-07" db="EMBL/GenBank/DDBJ databases">
        <authorList>
            <consortium name="Genoscope - CEA"/>
            <person name="William W."/>
        </authorList>
    </citation>
    <scope>NUCLEOTIDE SEQUENCE [LARGE SCALE GENOMIC DNA]</scope>
</reference>
<dbReference type="NCBIfam" id="TIGR01640">
    <property type="entry name" value="F_box_assoc_1"/>
    <property type="match status" value="1"/>
</dbReference>
<evidence type="ECO:0000313" key="6">
    <source>
        <dbReference type="Proteomes" id="UP000694005"/>
    </source>
</evidence>
<gene>
    <name evidence="4" type="ORF">BRAA05T20495Z</name>
    <name evidence="2" type="ORF">BRAPAZ1V2_A05P16300.2</name>
    <name evidence="3" type="ORF">BRARA_E01343</name>
</gene>
<feature type="domain" description="F-box" evidence="1">
    <location>
        <begin position="7"/>
        <end position="47"/>
    </location>
</feature>
<dbReference type="PANTHER" id="PTHR31672:SF13">
    <property type="entry name" value="F-BOX PROTEIN CPR30-LIKE"/>
    <property type="match status" value="1"/>
</dbReference>
<dbReference type="Proteomes" id="UP000694005">
    <property type="component" value="Chromosome A05"/>
</dbReference>
<dbReference type="InterPro" id="IPR001810">
    <property type="entry name" value="F-box_dom"/>
</dbReference>
<dbReference type="AlphaFoldDB" id="A0A397Z9E1"/>
<proteinExistence type="predicted"/>
<dbReference type="InterPro" id="IPR006527">
    <property type="entry name" value="F-box-assoc_dom_typ1"/>
</dbReference>
<name>A0A397Z9E1_BRACM</name>
<dbReference type="Pfam" id="PF07734">
    <property type="entry name" value="FBA_1"/>
    <property type="match status" value="1"/>
</dbReference>
<dbReference type="InterPro" id="IPR050796">
    <property type="entry name" value="SCF_F-box_component"/>
</dbReference>
<evidence type="ECO:0000313" key="5">
    <source>
        <dbReference type="Proteomes" id="UP000264353"/>
    </source>
</evidence>
<dbReference type="Gene3D" id="1.20.1280.50">
    <property type="match status" value="1"/>
</dbReference>
<dbReference type="Proteomes" id="UP000264353">
    <property type="component" value="Chromosome A5"/>
</dbReference>
<accession>A0A397Z9E1</accession>